<evidence type="ECO:0000256" key="2">
    <source>
        <dbReference type="ARBA" id="ARBA00004882"/>
    </source>
</evidence>
<gene>
    <name evidence="19" type="ordered locus">Sked_18140</name>
</gene>
<dbReference type="InterPro" id="IPR016192">
    <property type="entry name" value="APOBEC/CMP_deaminase_Zn-bd"/>
</dbReference>
<dbReference type="PIRSF" id="PIRSF006769">
    <property type="entry name" value="RibD"/>
    <property type="match status" value="1"/>
</dbReference>
<feature type="binding site" evidence="16">
    <location>
        <position position="230"/>
    </location>
    <ligand>
        <name>substrate</name>
    </ligand>
</feature>
<dbReference type="Pfam" id="PF00383">
    <property type="entry name" value="dCMP_cyt_deam_1"/>
    <property type="match status" value="1"/>
</dbReference>
<feature type="domain" description="CMP/dCMP-type deaminase" evidence="18">
    <location>
        <begin position="21"/>
        <end position="169"/>
    </location>
</feature>
<keyword evidence="8 14" id="KW-0862">Zinc</keyword>
<organism evidence="19 20">
    <name type="scientific">Sanguibacter keddieii (strain ATCC 51767 / DSM 10542 / NCFB 3025 / ST-74)</name>
    <dbReference type="NCBI Taxonomy" id="446469"/>
    <lineage>
        <taxon>Bacteria</taxon>
        <taxon>Bacillati</taxon>
        <taxon>Actinomycetota</taxon>
        <taxon>Actinomycetes</taxon>
        <taxon>Micrococcales</taxon>
        <taxon>Sanguibacteraceae</taxon>
        <taxon>Sanguibacter</taxon>
    </lineage>
</organism>
<dbReference type="PROSITE" id="PS51747">
    <property type="entry name" value="CYT_DCMP_DEAMINASES_2"/>
    <property type="match status" value="1"/>
</dbReference>
<proteinExistence type="inferred from homology"/>
<evidence type="ECO:0000256" key="3">
    <source>
        <dbReference type="ARBA" id="ARBA00004910"/>
    </source>
</evidence>
<evidence type="ECO:0000256" key="1">
    <source>
        <dbReference type="ARBA" id="ARBA00002151"/>
    </source>
</evidence>
<dbReference type="STRING" id="446469.Sked_18140"/>
<evidence type="ECO:0000256" key="4">
    <source>
        <dbReference type="ARBA" id="ARBA00005259"/>
    </source>
</evidence>
<evidence type="ECO:0000256" key="5">
    <source>
        <dbReference type="ARBA" id="ARBA00007417"/>
    </source>
</evidence>
<dbReference type="HOGENOM" id="CLU_036590_1_0_11"/>
<sequence>MPRSASAPTTGRDRHSVDAPLTLDEAMAHALDLARRGPAHGPNPQVGCVILAADTADATRTAGTPGATSAGGAEASRPRRVLAVGWHRGAGTPHAEADALARASASGVDVRGATAVVTLEPCNHTGRTGPCAQALLDAGVAEVVVSVGDPNPVASGGMGHLRSHGVAVRTGLLADEGEELLRVWLTSVRAGRPFVTLKTATSLDGCVAAADGSSRWITGPQSRAHAHTVRATVDAILVGTGTLLADDPTLTARPPVPEGEVGDGVPEPAVHQPLRVVVGERAVADDARVRGGDGRFVHLATHDVHEVLARLAALEVRHVLVEGGPTVATAFVTAGVVDEIHSYVAPVLVGDGRRAVGALGGQSIDDAVRWSTSTVERLGEDVLLVARAVRPPP</sequence>
<dbReference type="InterPro" id="IPR002734">
    <property type="entry name" value="RibDG_C"/>
</dbReference>
<dbReference type="EC" id="1.1.1.193" evidence="14"/>
<keyword evidence="10 14" id="KW-0560">Oxidoreductase</keyword>
<evidence type="ECO:0000313" key="20">
    <source>
        <dbReference type="Proteomes" id="UP000000322"/>
    </source>
</evidence>
<dbReference type="RefSeq" id="WP_012866809.1">
    <property type="nucleotide sequence ID" value="NC_013521.1"/>
</dbReference>
<evidence type="ECO:0000256" key="11">
    <source>
        <dbReference type="ARBA" id="ARBA00023268"/>
    </source>
</evidence>
<evidence type="ECO:0000256" key="17">
    <source>
        <dbReference type="PIRSR" id="PIRSR006769-3"/>
    </source>
</evidence>
<dbReference type="Gene3D" id="3.40.430.10">
    <property type="entry name" value="Dihydrofolate Reductase, subunit A"/>
    <property type="match status" value="1"/>
</dbReference>
<evidence type="ECO:0000256" key="6">
    <source>
        <dbReference type="ARBA" id="ARBA00022619"/>
    </source>
</evidence>
<protein>
    <recommendedName>
        <fullName evidence="14">Riboflavin biosynthesis protein RibD</fullName>
    </recommendedName>
    <domain>
        <recommendedName>
            <fullName evidence="14">Diaminohydroxyphosphoribosylaminopyrimidine deaminase</fullName>
            <shortName evidence="14">DRAP deaminase</shortName>
            <ecNumber evidence="14">3.5.4.26</ecNumber>
        </recommendedName>
        <alternativeName>
            <fullName evidence="14">Riboflavin-specific deaminase</fullName>
        </alternativeName>
    </domain>
    <domain>
        <recommendedName>
            <fullName evidence="14">5-amino-6-(5-phosphoribosylamino)uracil reductase</fullName>
            <ecNumber evidence="14">1.1.1.193</ecNumber>
        </recommendedName>
        <alternativeName>
            <fullName evidence="14">HTP reductase</fullName>
        </alternativeName>
    </domain>
</protein>
<keyword evidence="20" id="KW-1185">Reference proteome</keyword>
<evidence type="ECO:0000256" key="9">
    <source>
        <dbReference type="ARBA" id="ARBA00022857"/>
    </source>
</evidence>
<dbReference type="EC" id="3.5.4.26" evidence="14"/>
<feature type="binding site" evidence="17">
    <location>
        <position position="131"/>
    </location>
    <ligand>
        <name>Zn(2+)</name>
        <dbReference type="ChEBI" id="CHEBI:29105"/>
        <note>catalytic</note>
    </ligand>
</feature>
<comment type="function">
    <text evidence="1 14">Converts 2,5-diamino-6-(ribosylamino)-4(3h)-pyrimidinone 5'-phosphate into 5-amino-6-(ribosylamino)-2,4(1h,3h)-pyrimidinedione 5'-phosphate.</text>
</comment>
<feature type="binding site" evidence="16">
    <location>
        <position position="214"/>
    </location>
    <ligand>
        <name>substrate</name>
    </ligand>
</feature>
<dbReference type="eggNOG" id="COG0117">
    <property type="taxonomic scope" value="Bacteria"/>
</dbReference>
<evidence type="ECO:0000256" key="13">
    <source>
        <dbReference type="ARBA" id="ARBA00049886"/>
    </source>
</evidence>
<dbReference type="InterPro" id="IPR002125">
    <property type="entry name" value="CMP_dCMP_dom"/>
</dbReference>
<feature type="active site" description="Proton donor" evidence="15">
    <location>
        <position position="96"/>
    </location>
</feature>
<dbReference type="AlphaFoldDB" id="D1BH20"/>
<evidence type="ECO:0000256" key="7">
    <source>
        <dbReference type="ARBA" id="ARBA00022723"/>
    </source>
</evidence>
<comment type="similarity">
    <text evidence="5 14">In the C-terminal section; belongs to the HTP reductase family.</text>
</comment>
<evidence type="ECO:0000256" key="15">
    <source>
        <dbReference type="PIRSR" id="PIRSR006769-1"/>
    </source>
</evidence>
<feature type="binding site" evidence="16">
    <location>
        <position position="242"/>
    </location>
    <ligand>
        <name>NADP(+)</name>
        <dbReference type="ChEBI" id="CHEBI:58349"/>
    </ligand>
</feature>
<dbReference type="GO" id="GO:0008270">
    <property type="term" value="F:zinc ion binding"/>
    <property type="evidence" value="ECO:0007669"/>
    <property type="project" value="InterPro"/>
</dbReference>
<keyword evidence="11" id="KW-0511">Multifunctional enzyme</keyword>
<dbReference type="eggNOG" id="COG1985">
    <property type="taxonomic scope" value="Bacteria"/>
</dbReference>
<feature type="binding site" evidence="17">
    <location>
        <position position="94"/>
    </location>
    <ligand>
        <name>Zn(2+)</name>
        <dbReference type="ChEBI" id="CHEBI:29105"/>
        <note>catalytic</note>
    </ligand>
</feature>
<feature type="binding site" evidence="16">
    <location>
        <position position="253"/>
    </location>
    <ligand>
        <name>substrate</name>
    </ligand>
</feature>
<keyword evidence="14" id="KW-0378">Hydrolase</keyword>
<feature type="binding site" evidence="17">
    <location>
        <position position="122"/>
    </location>
    <ligand>
        <name>Zn(2+)</name>
        <dbReference type="ChEBI" id="CHEBI:29105"/>
        <note>catalytic</note>
    </ligand>
</feature>
<name>D1BH20_SANKS</name>
<dbReference type="PANTHER" id="PTHR38011:SF7">
    <property type="entry name" value="2,5-DIAMINO-6-RIBOSYLAMINO-4(3H)-PYRIMIDINONE 5'-PHOSPHATE REDUCTASE"/>
    <property type="match status" value="1"/>
</dbReference>
<keyword evidence="6 14" id="KW-0686">Riboflavin biosynthesis</keyword>
<evidence type="ECO:0000256" key="16">
    <source>
        <dbReference type="PIRSR" id="PIRSR006769-2"/>
    </source>
</evidence>
<dbReference type="UniPathway" id="UPA00275">
    <property type="reaction ID" value="UER00401"/>
</dbReference>
<comment type="catalytic activity">
    <reaction evidence="12 14">
        <text>5-amino-6-(5-phospho-D-ribitylamino)uracil + NADP(+) = 5-amino-6-(5-phospho-D-ribosylamino)uracil + NADPH + H(+)</text>
        <dbReference type="Rhea" id="RHEA:17845"/>
        <dbReference type="ChEBI" id="CHEBI:15378"/>
        <dbReference type="ChEBI" id="CHEBI:57783"/>
        <dbReference type="ChEBI" id="CHEBI:58349"/>
        <dbReference type="ChEBI" id="CHEBI:58421"/>
        <dbReference type="ChEBI" id="CHEBI:58453"/>
        <dbReference type="EC" id="1.1.1.193"/>
    </reaction>
</comment>
<feature type="binding site" evidence="16">
    <location>
        <begin position="324"/>
        <end position="330"/>
    </location>
    <ligand>
        <name>NADP(+)</name>
        <dbReference type="ChEBI" id="CHEBI:58349"/>
    </ligand>
</feature>
<reference evidence="19 20" key="1">
    <citation type="journal article" date="2009" name="Stand. Genomic Sci.">
        <title>Complete genome sequence of Sanguibacter keddieii type strain (ST-74).</title>
        <authorList>
            <person name="Ivanova N."/>
            <person name="Sikorski J."/>
            <person name="Sims D."/>
            <person name="Brettin T."/>
            <person name="Detter J.C."/>
            <person name="Han C."/>
            <person name="Lapidus A."/>
            <person name="Copeland A."/>
            <person name="Glavina Del Rio T."/>
            <person name="Nolan M."/>
            <person name="Chen F."/>
            <person name="Lucas S."/>
            <person name="Tice H."/>
            <person name="Cheng J.F."/>
            <person name="Bruce D."/>
            <person name="Goodwin L."/>
            <person name="Pitluck S."/>
            <person name="Pati A."/>
            <person name="Mavromatis K."/>
            <person name="Chen A."/>
            <person name="Palaniappan K."/>
            <person name="D'haeseleer P."/>
            <person name="Chain P."/>
            <person name="Bristow J."/>
            <person name="Eisen J.A."/>
            <person name="Markowitz V."/>
            <person name="Hugenholtz P."/>
            <person name="Goker M."/>
            <person name="Pukall R."/>
            <person name="Klenk H.P."/>
            <person name="Kyrpides N.C."/>
        </authorList>
    </citation>
    <scope>NUCLEOTIDE SEQUENCE [LARGE SCALE GENOMIC DNA]</scope>
    <source>
        <strain evidence="20">ATCC 51767 / DSM 10542 / NCFB 3025 / ST-74</strain>
    </source>
</reference>
<dbReference type="PANTHER" id="PTHR38011">
    <property type="entry name" value="DIHYDROFOLATE REDUCTASE FAMILY PROTEIN (AFU_ORTHOLOGUE AFUA_8G06820)"/>
    <property type="match status" value="1"/>
</dbReference>
<dbReference type="Gene3D" id="3.40.140.10">
    <property type="entry name" value="Cytidine Deaminase, domain 2"/>
    <property type="match status" value="1"/>
</dbReference>
<comment type="similarity">
    <text evidence="4 14">In the N-terminal section; belongs to the cytidine and deoxycytidylate deaminase family.</text>
</comment>
<comment type="cofactor">
    <cofactor evidence="14 17">
        <name>Zn(2+)</name>
        <dbReference type="ChEBI" id="CHEBI:29105"/>
    </cofactor>
    <text evidence="14 17">Binds 1 zinc ion.</text>
</comment>
<keyword evidence="9 14" id="KW-0521">NADP</keyword>
<dbReference type="InterPro" id="IPR050765">
    <property type="entry name" value="Riboflavin_Biosynth_HTPR"/>
</dbReference>
<evidence type="ECO:0000256" key="12">
    <source>
        <dbReference type="ARBA" id="ARBA00049861"/>
    </source>
</evidence>
<keyword evidence="7 14" id="KW-0479">Metal-binding</keyword>
<accession>D1BH20</accession>
<dbReference type="NCBIfam" id="TIGR00326">
    <property type="entry name" value="eubact_ribD"/>
    <property type="match status" value="1"/>
</dbReference>
<dbReference type="CDD" id="cd01284">
    <property type="entry name" value="Riboflavin_deaminase-reductase"/>
    <property type="match status" value="1"/>
</dbReference>
<feature type="binding site" evidence="16">
    <location>
        <position position="246"/>
    </location>
    <ligand>
        <name>NADP(+)</name>
        <dbReference type="ChEBI" id="CHEBI:58349"/>
    </ligand>
</feature>
<comment type="pathway">
    <text evidence="3 14">Cofactor biosynthesis; riboflavin biosynthesis; 5-amino-6-(D-ribitylamino)uracil from GTP: step 3/4.</text>
</comment>
<dbReference type="KEGG" id="ske:Sked_18140"/>
<feature type="binding site" evidence="16">
    <location>
        <position position="216"/>
    </location>
    <ligand>
        <name>NADP(+)</name>
        <dbReference type="ChEBI" id="CHEBI:58349"/>
    </ligand>
</feature>
<dbReference type="GO" id="GO:0008835">
    <property type="term" value="F:diaminohydroxyphosphoribosylaminopyrimidine deaminase activity"/>
    <property type="evidence" value="ECO:0007669"/>
    <property type="project" value="UniProtKB-EC"/>
</dbReference>
<feature type="binding site" evidence="16">
    <location>
        <position position="250"/>
    </location>
    <ligand>
        <name>substrate</name>
    </ligand>
</feature>
<feature type="binding site" evidence="16">
    <location>
        <position position="322"/>
    </location>
    <ligand>
        <name>substrate</name>
    </ligand>
</feature>
<dbReference type="Proteomes" id="UP000000322">
    <property type="component" value="Chromosome"/>
</dbReference>
<dbReference type="EMBL" id="CP001819">
    <property type="protein sequence ID" value="ACZ21740.1"/>
    <property type="molecule type" value="Genomic_DNA"/>
</dbReference>
<dbReference type="SUPFAM" id="SSF53927">
    <property type="entry name" value="Cytidine deaminase-like"/>
    <property type="match status" value="1"/>
</dbReference>
<dbReference type="SUPFAM" id="SSF53597">
    <property type="entry name" value="Dihydrofolate reductase-like"/>
    <property type="match status" value="1"/>
</dbReference>
<dbReference type="GO" id="GO:0009231">
    <property type="term" value="P:riboflavin biosynthetic process"/>
    <property type="evidence" value="ECO:0007669"/>
    <property type="project" value="UniProtKB-UniPathway"/>
</dbReference>
<dbReference type="InterPro" id="IPR004794">
    <property type="entry name" value="Eubact_RibD"/>
</dbReference>
<comment type="catalytic activity">
    <reaction evidence="13 14">
        <text>2,5-diamino-6-hydroxy-4-(5-phosphoribosylamino)-pyrimidine + H2O + H(+) = 5-amino-6-(5-phospho-D-ribosylamino)uracil + NH4(+)</text>
        <dbReference type="Rhea" id="RHEA:21868"/>
        <dbReference type="ChEBI" id="CHEBI:15377"/>
        <dbReference type="ChEBI" id="CHEBI:15378"/>
        <dbReference type="ChEBI" id="CHEBI:28938"/>
        <dbReference type="ChEBI" id="CHEBI:58453"/>
        <dbReference type="ChEBI" id="CHEBI:58614"/>
        <dbReference type="EC" id="3.5.4.26"/>
    </reaction>
</comment>
<dbReference type="InterPro" id="IPR024072">
    <property type="entry name" value="DHFR-like_dom_sf"/>
</dbReference>
<dbReference type="Pfam" id="PF01872">
    <property type="entry name" value="RibD_C"/>
    <property type="match status" value="1"/>
</dbReference>
<dbReference type="PROSITE" id="PS00903">
    <property type="entry name" value="CYT_DCMP_DEAMINASES_1"/>
    <property type="match status" value="1"/>
</dbReference>
<comment type="pathway">
    <text evidence="2 14">Cofactor biosynthesis; riboflavin biosynthesis; 5-amino-6-(D-ribitylamino)uracil from GTP: step 2/4.</text>
</comment>
<evidence type="ECO:0000259" key="18">
    <source>
        <dbReference type="PROSITE" id="PS51747"/>
    </source>
</evidence>
<dbReference type="InterPro" id="IPR016193">
    <property type="entry name" value="Cytidine_deaminase-like"/>
</dbReference>
<evidence type="ECO:0000256" key="10">
    <source>
        <dbReference type="ARBA" id="ARBA00023002"/>
    </source>
</evidence>
<evidence type="ECO:0000256" key="14">
    <source>
        <dbReference type="PIRNR" id="PIRNR006769"/>
    </source>
</evidence>
<evidence type="ECO:0000256" key="8">
    <source>
        <dbReference type="ARBA" id="ARBA00022833"/>
    </source>
</evidence>
<dbReference type="GO" id="GO:0008703">
    <property type="term" value="F:5-amino-6-(5-phosphoribosylamino)uracil reductase activity"/>
    <property type="evidence" value="ECO:0007669"/>
    <property type="project" value="UniProtKB-EC"/>
</dbReference>
<evidence type="ECO:0000313" key="19">
    <source>
        <dbReference type="EMBL" id="ACZ21740.1"/>
    </source>
</evidence>
<feature type="binding site" evidence="16">
    <location>
        <position position="200"/>
    </location>
    <ligand>
        <name>NADP(+)</name>
        <dbReference type="ChEBI" id="CHEBI:58349"/>
    </ligand>
</feature>